<evidence type="ECO:0000256" key="1">
    <source>
        <dbReference type="SAM" id="MobiDB-lite"/>
    </source>
</evidence>
<feature type="region of interest" description="Disordered" evidence="1">
    <location>
        <begin position="143"/>
        <end position="209"/>
    </location>
</feature>
<feature type="compositionally biased region" description="Basic residues" evidence="1">
    <location>
        <begin position="7"/>
        <end position="20"/>
    </location>
</feature>
<dbReference type="Proteomes" id="UP001162031">
    <property type="component" value="Unassembled WGS sequence"/>
</dbReference>
<dbReference type="AlphaFoldDB" id="A0AAV0TR82"/>
<feature type="region of interest" description="Disordered" evidence="1">
    <location>
        <begin position="1"/>
        <end position="20"/>
    </location>
</feature>
<feature type="region of interest" description="Disordered" evidence="1">
    <location>
        <begin position="271"/>
        <end position="298"/>
    </location>
</feature>
<feature type="compositionally biased region" description="Basic and acidic residues" evidence="1">
    <location>
        <begin position="168"/>
        <end position="209"/>
    </location>
</feature>
<gene>
    <name evidence="2" type="ORF">HBR001_LOCUS3774</name>
</gene>
<protein>
    <recommendedName>
        <fullName evidence="4">RxLR effector candidate protein</fullName>
    </recommendedName>
</protein>
<organism evidence="2 3">
    <name type="scientific">Hyaloperonospora brassicae</name>
    <name type="common">Brassica downy mildew</name>
    <name type="synonym">Peronospora brassicae</name>
    <dbReference type="NCBI Taxonomy" id="162125"/>
    <lineage>
        <taxon>Eukaryota</taxon>
        <taxon>Sar</taxon>
        <taxon>Stramenopiles</taxon>
        <taxon>Oomycota</taxon>
        <taxon>Peronosporomycetes</taxon>
        <taxon>Peronosporales</taxon>
        <taxon>Peronosporaceae</taxon>
        <taxon>Hyaloperonospora</taxon>
    </lineage>
</organism>
<proteinExistence type="predicted"/>
<sequence length="298" mass="33599">MNWMTGGKHRALYSQRGRRRQMHFPALVQRQRVPPSSPSRSAPSAAAAAVAATARASATPWYIVQVGDDSESQDVRVLALERQRTATSHDVVPTRAQTGRTDVAGHERQNSCQPSSTIESAPCIFTPVKKARRGDQTFEAVPRLPHVRGERPLASLVSGSDSGALNDSQERRHERTAQGTEREPADRFPFDTRDSRHSLQHMSRDDTRNVRQLIQPRRQDRMDEDLDREAFDCRMPEAQPQSFDAIYDQQQALFDGASEVDQRCFQRRRLESALSADSSPDSPFDRPDSHSFRLSCHP</sequence>
<feature type="region of interest" description="Disordered" evidence="1">
    <location>
        <begin position="25"/>
        <end position="45"/>
    </location>
</feature>
<keyword evidence="3" id="KW-1185">Reference proteome</keyword>
<name>A0AAV0TR82_HYABA</name>
<evidence type="ECO:0008006" key="4">
    <source>
        <dbReference type="Google" id="ProtNLM"/>
    </source>
</evidence>
<evidence type="ECO:0000313" key="2">
    <source>
        <dbReference type="EMBL" id="CAI5726165.1"/>
    </source>
</evidence>
<dbReference type="EMBL" id="CANTFL010000641">
    <property type="protein sequence ID" value="CAI5726165.1"/>
    <property type="molecule type" value="Genomic_DNA"/>
</dbReference>
<feature type="compositionally biased region" description="Polar residues" evidence="1">
    <location>
        <begin position="157"/>
        <end position="167"/>
    </location>
</feature>
<reference evidence="2" key="1">
    <citation type="submission" date="2022-12" db="EMBL/GenBank/DDBJ databases">
        <authorList>
            <person name="Webb A."/>
        </authorList>
    </citation>
    <scope>NUCLEOTIDE SEQUENCE</scope>
    <source>
        <strain evidence="2">Hp1</strain>
    </source>
</reference>
<evidence type="ECO:0000313" key="3">
    <source>
        <dbReference type="Proteomes" id="UP001162031"/>
    </source>
</evidence>
<accession>A0AAV0TR82</accession>
<feature type="compositionally biased region" description="Low complexity" evidence="1">
    <location>
        <begin position="272"/>
        <end position="282"/>
    </location>
</feature>
<comment type="caution">
    <text evidence="2">The sequence shown here is derived from an EMBL/GenBank/DDBJ whole genome shotgun (WGS) entry which is preliminary data.</text>
</comment>